<evidence type="ECO:0000259" key="2">
    <source>
        <dbReference type="PROSITE" id="PS50943"/>
    </source>
</evidence>
<dbReference type="Gene3D" id="3.30.450.180">
    <property type="match status" value="1"/>
</dbReference>
<feature type="domain" description="HTH cro/C1-type" evidence="2">
    <location>
        <begin position="48"/>
        <end position="95"/>
    </location>
</feature>
<protein>
    <submittedName>
        <fullName evidence="3">Helix-turn-helix transcriptional regulator</fullName>
    </submittedName>
</protein>
<dbReference type="Pfam" id="PF13560">
    <property type="entry name" value="HTH_31"/>
    <property type="match status" value="1"/>
</dbReference>
<reference evidence="3" key="1">
    <citation type="submission" date="2024-07" db="EMBL/GenBank/DDBJ databases">
        <authorList>
            <person name="Yu S.T."/>
        </authorList>
    </citation>
    <scope>NUCLEOTIDE SEQUENCE</scope>
    <source>
        <strain evidence="3">R21</strain>
    </source>
</reference>
<organism evidence="3">
    <name type="scientific">Streptomyces sp. R21</name>
    <dbReference type="NCBI Taxonomy" id="3238627"/>
    <lineage>
        <taxon>Bacteria</taxon>
        <taxon>Bacillati</taxon>
        <taxon>Actinomycetota</taxon>
        <taxon>Actinomycetes</taxon>
        <taxon>Kitasatosporales</taxon>
        <taxon>Streptomycetaceae</taxon>
        <taxon>Streptomyces</taxon>
    </lineage>
</organism>
<evidence type="ECO:0000313" key="3">
    <source>
        <dbReference type="EMBL" id="XDQ30363.1"/>
    </source>
</evidence>
<dbReference type="EMBL" id="CP163435">
    <property type="protein sequence ID" value="XDQ30363.1"/>
    <property type="molecule type" value="Genomic_DNA"/>
</dbReference>
<dbReference type="AlphaFoldDB" id="A0AB39PKL5"/>
<dbReference type="SUPFAM" id="SSF47413">
    <property type="entry name" value="lambda repressor-like DNA-binding domains"/>
    <property type="match status" value="1"/>
</dbReference>
<proteinExistence type="predicted"/>
<dbReference type="InterPro" id="IPR010982">
    <property type="entry name" value="Lambda_DNA-bd_dom_sf"/>
</dbReference>
<dbReference type="SMART" id="SM00530">
    <property type="entry name" value="HTH_XRE"/>
    <property type="match status" value="1"/>
</dbReference>
<dbReference type="InterPro" id="IPR041413">
    <property type="entry name" value="MLTR_LBD"/>
</dbReference>
<accession>A0AB39PKL5</accession>
<dbReference type="InterPro" id="IPR001387">
    <property type="entry name" value="Cro/C1-type_HTH"/>
</dbReference>
<feature type="region of interest" description="Disordered" evidence="1">
    <location>
        <begin position="285"/>
        <end position="316"/>
    </location>
</feature>
<dbReference type="Gene3D" id="1.10.260.40">
    <property type="entry name" value="lambda repressor-like DNA-binding domains"/>
    <property type="match status" value="1"/>
</dbReference>
<evidence type="ECO:0000256" key="1">
    <source>
        <dbReference type="SAM" id="MobiDB-lite"/>
    </source>
</evidence>
<sequence>MVPTAENMQGPEAHTASGLGAYLRARRAQIAPERAGLTTASGLRRTPGLRREEVAALAGISIDYYVRLERGKETHPSPSVVDALARALRLNEQEHRHLRELVAQAQAHAHTGSARADPSPAREVRPGLALLPEQLRPNPVLVLGRTLDVLACNPGALRLFAGLDAQPPQRRSLVRYVFLHPLAREVLDDWDEQARSCVARLRKLAGIDAAAPDLTDLVAELMPKSPEFAQLWDRFDITPHAQGFRTFHHPDVGDVRLGWESMPLDDSPMQRFVVFFAEPDSPDHAKMLLLDEGHSPDKGHSEPRTPSGGRLGGRQA</sequence>
<dbReference type="CDD" id="cd00093">
    <property type="entry name" value="HTH_XRE"/>
    <property type="match status" value="1"/>
</dbReference>
<dbReference type="Pfam" id="PF17765">
    <property type="entry name" value="MLTR_LBD"/>
    <property type="match status" value="1"/>
</dbReference>
<feature type="compositionally biased region" description="Basic and acidic residues" evidence="1">
    <location>
        <begin position="285"/>
        <end position="303"/>
    </location>
</feature>
<dbReference type="GO" id="GO:0003677">
    <property type="term" value="F:DNA binding"/>
    <property type="evidence" value="ECO:0007669"/>
    <property type="project" value="InterPro"/>
</dbReference>
<dbReference type="PANTHER" id="PTHR35010">
    <property type="entry name" value="BLL4672 PROTEIN-RELATED"/>
    <property type="match status" value="1"/>
</dbReference>
<dbReference type="PANTHER" id="PTHR35010:SF2">
    <property type="entry name" value="BLL4672 PROTEIN"/>
    <property type="match status" value="1"/>
</dbReference>
<gene>
    <name evidence="3" type="ORF">AB5J56_39180</name>
</gene>
<name>A0AB39PKL5_9ACTN</name>
<dbReference type="PROSITE" id="PS50943">
    <property type="entry name" value="HTH_CROC1"/>
    <property type="match status" value="1"/>
</dbReference>
<dbReference type="RefSeq" id="WP_369240229.1">
    <property type="nucleotide sequence ID" value="NZ_CP163435.1"/>
</dbReference>